<dbReference type="GO" id="GO:0006427">
    <property type="term" value="P:histidyl-tRNA aminoacylation"/>
    <property type="evidence" value="ECO:0007669"/>
    <property type="project" value="UniProtKB-UniRule"/>
</dbReference>
<name>V5WEJ2_9SPIO</name>
<feature type="binding site" evidence="10">
    <location>
        <position position="127"/>
    </location>
    <ligand>
        <name>L-histidine</name>
        <dbReference type="ChEBI" id="CHEBI:57595"/>
    </ligand>
</feature>
<evidence type="ECO:0000256" key="1">
    <source>
        <dbReference type="ARBA" id="ARBA00008226"/>
    </source>
</evidence>
<dbReference type="NCBIfam" id="TIGR00442">
    <property type="entry name" value="hisS"/>
    <property type="match status" value="1"/>
</dbReference>
<dbReference type="HOGENOM" id="CLU_025113_3_0_12"/>
<dbReference type="Gene3D" id="3.30.930.10">
    <property type="entry name" value="Bira Bifunctional Protein, Domain 2"/>
    <property type="match status" value="1"/>
</dbReference>
<keyword evidence="7 9" id="KW-0030">Aminoacyl-tRNA synthetase</keyword>
<evidence type="ECO:0000256" key="9">
    <source>
        <dbReference type="HAMAP-Rule" id="MF_00127"/>
    </source>
</evidence>
<dbReference type="CDD" id="cd00773">
    <property type="entry name" value="HisRS-like_core"/>
    <property type="match status" value="1"/>
</dbReference>
<keyword evidence="5 9" id="KW-0067">ATP-binding</keyword>
<dbReference type="PANTHER" id="PTHR11476">
    <property type="entry name" value="HISTIDYL-TRNA SYNTHETASE"/>
    <property type="match status" value="1"/>
</dbReference>
<proteinExistence type="inferred from homology"/>
<dbReference type="InterPro" id="IPR036621">
    <property type="entry name" value="Anticodon-bd_dom_sf"/>
</dbReference>
<dbReference type="SUPFAM" id="SSF52954">
    <property type="entry name" value="Class II aaRS ABD-related"/>
    <property type="match status" value="1"/>
</dbReference>
<accession>V5WEJ2</accession>
<dbReference type="PROSITE" id="PS50862">
    <property type="entry name" value="AA_TRNA_LIGASE_II"/>
    <property type="match status" value="1"/>
</dbReference>
<dbReference type="Pfam" id="PF13393">
    <property type="entry name" value="tRNA-synt_His"/>
    <property type="match status" value="1"/>
</dbReference>
<dbReference type="InterPro" id="IPR004154">
    <property type="entry name" value="Anticodon-bd"/>
</dbReference>
<organism evidence="12 13">
    <name type="scientific">Salinispira pacifica</name>
    <dbReference type="NCBI Taxonomy" id="1307761"/>
    <lineage>
        <taxon>Bacteria</taxon>
        <taxon>Pseudomonadati</taxon>
        <taxon>Spirochaetota</taxon>
        <taxon>Spirochaetia</taxon>
        <taxon>Spirochaetales</taxon>
        <taxon>Spirochaetaceae</taxon>
        <taxon>Salinispira</taxon>
    </lineage>
</organism>
<keyword evidence="4 9" id="KW-0547">Nucleotide-binding</keyword>
<dbReference type="AlphaFoldDB" id="V5WEJ2"/>
<comment type="similarity">
    <text evidence="1 9">Belongs to the class-II aminoacyl-tRNA synthetase family.</text>
</comment>
<evidence type="ECO:0000256" key="4">
    <source>
        <dbReference type="ARBA" id="ARBA00022741"/>
    </source>
</evidence>
<evidence type="ECO:0000256" key="2">
    <source>
        <dbReference type="ARBA" id="ARBA00011738"/>
    </source>
</evidence>
<dbReference type="OrthoDB" id="9800814at2"/>
<dbReference type="PATRIC" id="fig|1307761.3.peg.811"/>
<dbReference type="InterPro" id="IPR041715">
    <property type="entry name" value="HisRS-like_core"/>
</dbReference>
<evidence type="ECO:0000313" key="12">
    <source>
        <dbReference type="EMBL" id="AHC14232.1"/>
    </source>
</evidence>
<evidence type="ECO:0000256" key="7">
    <source>
        <dbReference type="ARBA" id="ARBA00023146"/>
    </source>
</evidence>
<comment type="subunit">
    <text evidence="2 9">Homodimer.</text>
</comment>
<evidence type="ECO:0000256" key="3">
    <source>
        <dbReference type="ARBA" id="ARBA00022598"/>
    </source>
</evidence>
<keyword evidence="9" id="KW-0963">Cytoplasm</keyword>
<evidence type="ECO:0000259" key="11">
    <source>
        <dbReference type="PROSITE" id="PS50862"/>
    </source>
</evidence>
<feature type="binding site" evidence="10">
    <location>
        <begin position="272"/>
        <end position="273"/>
    </location>
    <ligand>
        <name>L-histidine</name>
        <dbReference type="ChEBI" id="CHEBI:57595"/>
    </ligand>
</feature>
<dbReference type="InterPro" id="IPR033656">
    <property type="entry name" value="HisRS_anticodon"/>
</dbReference>
<evidence type="ECO:0000256" key="10">
    <source>
        <dbReference type="PIRSR" id="PIRSR001549-1"/>
    </source>
</evidence>
<dbReference type="InterPro" id="IPR045864">
    <property type="entry name" value="aa-tRNA-synth_II/BPL/LPL"/>
</dbReference>
<feature type="binding site" evidence="10">
    <location>
        <position position="109"/>
    </location>
    <ligand>
        <name>L-histidine</name>
        <dbReference type="ChEBI" id="CHEBI:57595"/>
    </ligand>
</feature>
<dbReference type="EC" id="6.1.1.21" evidence="9"/>
<evidence type="ECO:0000256" key="8">
    <source>
        <dbReference type="ARBA" id="ARBA00047639"/>
    </source>
</evidence>
<protein>
    <recommendedName>
        <fullName evidence="9">Histidine--tRNA ligase</fullName>
        <ecNumber evidence="9">6.1.1.21</ecNumber>
    </recommendedName>
    <alternativeName>
        <fullName evidence="9">Histidyl-tRNA synthetase</fullName>
        <shortName evidence="9">HisRS</shortName>
    </alternativeName>
</protein>
<evidence type="ECO:0000313" key="13">
    <source>
        <dbReference type="Proteomes" id="UP000018680"/>
    </source>
</evidence>
<dbReference type="RefSeq" id="WP_024267163.1">
    <property type="nucleotide sequence ID" value="NC_023035.1"/>
</dbReference>
<evidence type="ECO:0000256" key="5">
    <source>
        <dbReference type="ARBA" id="ARBA00022840"/>
    </source>
</evidence>
<comment type="subcellular location">
    <subcellularLocation>
        <location evidence="9">Cytoplasm</location>
    </subcellularLocation>
</comment>
<dbReference type="Gene3D" id="3.40.50.800">
    <property type="entry name" value="Anticodon-binding domain"/>
    <property type="match status" value="1"/>
</dbReference>
<dbReference type="GO" id="GO:0005737">
    <property type="term" value="C:cytoplasm"/>
    <property type="evidence" value="ECO:0007669"/>
    <property type="project" value="UniProtKB-SubCell"/>
</dbReference>
<feature type="binding site" evidence="10">
    <location>
        <begin position="79"/>
        <end position="81"/>
    </location>
    <ligand>
        <name>L-histidine</name>
        <dbReference type="ChEBI" id="CHEBI:57595"/>
    </ligand>
</feature>
<dbReference type="InterPro" id="IPR006195">
    <property type="entry name" value="aa-tRNA-synth_II"/>
</dbReference>
<dbReference type="Proteomes" id="UP000018680">
    <property type="component" value="Chromosome"/>
</dbReference>
<dbReference type="CDD" id="cd00859">
    <property type="entry name" value="HisRS_anticodon"/>
    <property type="match status" value="1"/>
</dbReference>
<dbReference type="KEGG" id="slr:L21SP2_0810"/>
<gene>
    <name evidence="9" type="primary">hisS</name>
    <name evidence="12" type="ORF">L21SP2_0810</name>
</gene>
<dbReference type="eggNOG" id="COG0124">
    <property type="taxonomic scope" value="Bacteria"/>
</dbReference>
<dbReference type="InterPro" id="IPR004516">
    <property type="entry name" value="HisRS/HisZ"/>
</dbReference>
<dbReference type="STRING" id="1307761.L21SP2_0810"/>
<keyword evidence="13" id="KW-1185">Reference proteome</keyword>
<dbReference type="InterPro" id="IPR015807">
    <property type="entry name" value="His-tRNA-ligase"/>
</dbReference>
<dbReference type="SUPFAM" id="SSF55681">
    <property type="entry name" value="Class II aaRS and biotin synthetases"/>
    <property type="match status" value="1"/>
</dbReference>
<evidence type="ECO:0000256" key="6">
    <source>
        <dbReference type="ARBA" id="ARBA00022917"/>
    </source>
</evidence>
<keyword evidence="3 9" id="KW-0436">Ligase</keyword>
<dbReference type="EMBL" id="CP006939">
    <property type="protein sequence ID" value="AHC14232.1"/>
    <property type="molecule type" value="Genomic_DNA"/>
</dbReference>
<feature type="binding site" evidence="10">
    <location>
        <position position="123"/>
    </location>
    <ligand>
        <name>L-histidine</name>
        <dbReference type="ChEBI" id="CHEBI:57595"/>
    </ligand>
</feature>
<dbReference type="PANTHER" id="PTHR11476:SF7">
    <property type="entry name" value="HISTIDINE--TRNA LIGASE"/>
    <property type="match status" value="1"/>
</dbReference>
<dbReference type="PIRSF" id="PIRSF001549">
    <property type="entry name" value="His-tRNA_synth"/>
    <property type="match status" value="1"/>
</dbReference>
<dbReference type="GO" id="GO:0005524">
    <property type="term" value="F:ATP binding"/>
    <property type="evidence" value="ECO:0007669"/>
    <property type="project" value="UniProtKB-UniRule"/>
</dbReference>
<feature type="domain" description="Aminoacyl-transfer RNA synthetases class-II family profile" evidence="11">
    <location>
        <begin position="1"/>
        <end position="341"/>
    </location>
</feature>
<dbReference type="GO" id="GO:0004821">
    <property type="term" value="F:histidine-tRNA ligase activity"/>
    <property type="evidence" value="ECO:0007669"/>
    <property type="project" value="UniProtKB-UniRule"/>
</dbReference>
<reference evidence="12 13" key="1">
    <citation type="journal article" date="2015" name="Stand. Genomic Sci.">
        <title>Complete genome sequence and description of Salinispira pacifica gen. nov., sp. nov., a novel spirochaete isolated form a hypersaline microbial mat.</title>
        <authorList>
            <person name="Ben Hania W."/>
            <person name="Joseph M."/>
            <person name="Schumann P."/>
            <person name="Bunk B."/>
            <person name="Fiebig A."/>
            <person name="Sproer C."/>
            <person name="Klenk H.P."/>
            <person name="Fardeau M.L."/>
            <person name="Spring S."/>
        </authorList>
    </citation>
    <scope>NUCLEOTIDE SEQUENCE [LARGE SCALE GENOMIC DNA]</scope>
    <source>
        <strain evidence="12 13">L21-RPul-D2</strain>
    </source>
</reference>
<keyword evidence="6 9" id="KW-0648">Protein biosynthesis</keyword>
<feature type="binding site" evidence="10">
    <location>
        <position position="268"/>
    </location>
    <ligand>
        <name>L-histidine</name>
        <dbReference type="ChEBI" id="CHEBI:57595"/>
    </ligand>
</feature>
<sequence>MIQPRVLKGFRDILPDQEILRRNILRSIEDSCRSFGFVPIDTPVLEYSEVLLGKGSGETDKQIYRFQDHGKRDVSMRFDLTVPFARFMGAHVNELYLPFKRYHFGKVFRGENTQKGRYREFMQCDFDIVGVDSPAADFEILQLMYANFSDMGIRKVKFHINHRGIFNQFLGTLGVGSKSEDVLRSVDKLSKLGAEKTRENLTEITGAGPAAEILDFIHSEAGNAETLDKMERLAGGASEHSRRLREILQLADAIGMGDFFHINPSITRGLDYYTGIVYETFLDELPEIGSVCSGGRYNDLASLYTKTEIQGVGSSIGLDRLMAAMEELERNNSQESDDSTPSSLRFADVLIFMMDEKYLGNYTRMAQKLRASGLRTEIFPLNKKMGQQFSYAEKKRIPLGIIAGEAEISSDTVNYKNLLTRESIEGITLDRALEQARKDLNI</sequence>
<dbReference type="HAMAP" id="MF_00127">
    <property type="entry name" value="His_tRNA_synth"/>
    <property type="match status" value="1"/>
</dbReference>
<dbReference type="Pfam" id="PF03129">
    <property type="entry name" value="HGTP_anticodon"/>
    <property type="match status" value="1"/>
</dbReference>
<comment type="catalytic activity">
    <reaction evidence="8 9">
        <text>tRNA(His) + L-histidine + ATP = L-histidyl-tRNA(His) + AMP + diphosphate + H(+)</text>
        <dbReference type="Rhea" id="RHEA:17313"/>
        <dbReference type="Rhea" id="RHEA-COMP:9665"/>
        <dbReference type="Rhea" id="RHEA-COMP:9689"/>
        <dbReference type="ChEBI" id="CHEBI:15378"/>
        <dbReference type="ChEBI" id="CHEBI:30616"/>
        <dbReference type="ChEBI" id="CHEBI:33019"/>
        <dbReference type="ChEBI" id="CHEBI:57595"/>
        <dbReference type="ChEBI" id="CHEBI:78442"/>
        <dbReference type="ChEBI" id="CHEBI:78527"/>
        <dbReference type="ChEBI" id="CHEBI:456215"/>
        <dbReference type="EC" id="6.1.1.21"/>
    </reaction>
</comment>